<organism evidence="2 3">
    <name type="scientific">Salana multivorans</name>
    <dbReference type="NCBI Taxonomy" id="120377"/>
    <lineage>
        <taxon>Bacteria</taxon>
        <taxon>Bacillati</taxon>
        <taxon>Actinomycetota</taxon>
        <taxon>Actinomycetes</taxon>
        <taxon>Micrococcales</taxon>
        <taxon>Beutenbergiaceae</taxon>
        <taxon>Salana</taxon>
    </lineage>
</organism>
<keyword evidence="3" id="KW-1185">Reference proteome</keyword>
<dbReference type="InterPro" id="IPR013830">
    <property type="entry name" value="SGNH_hydro"/>
</dbReference>
<sequence length="200" mass="21184">MTDLLEEARRLVVVGDELVAGFGDPRALGWVGRVAARSQGDGEGLLTLPLAVPGETTTALAARWERELSSRRGERTWLVVAPGAGDLVAGTSMARSRLNLANVLDAAASAQLPVLVVGAPPRSDLPRAAQRELSEAFADVCGRRRVPYVETFAPLVDHEQWAADLAAGDGVHPGQAGYGLLAWLVLHHGWYSWLGVPAPA</sequence>
<proteinExistence type="predicted"/>
<dbReference type="SUPFAM" id="SSF52266">
    <property type="entry name" value="SGNH hydrolase"/>
    <property type="match status" value="1"/>
</dbReference>
<evidence type="ECO:0000313" key="3">
    <source>
        <dbReference type="Proteomes" id="UP000275356"/>
    </source>
</evidence>
<protein>
    <submittedName>
        <fullName evidence="2">Lysophospholipase L1-like esterase</fullName>
    </submittedName>
</protein>
<dbReference type="Proteomes" id="UP000275356">
    <property type="component" value="Unassembled WGS sequence"/>
</dbReference>
<comment type="caution">
    <text evidence="2">The sequence shown here is derived from an EMBL/GenBank/DDBJ whole genome shotgun (WGS) entry which is preliminary data.</text>
</comment>
<reference evidence="2 3" key="1">
    <citation type="submission" date="2018-11" db="EMBL/GenBank/DDBJ databases">
        <title>Sequencing the genomes of 1000 actinobacteria strains.</title>
        <authorList>
            <person name="Klenk H.-P."/>
        </authorList>
    </citation>
    <scope>NUCLEOTIDE SEQUENCE [LARGE SCALE GENOMIC DNA]</scope>
    <source>
        <strain evidence="2 3">DSM 13521</strain>
    </source>
</reference>
<accession>A0A3N2D7C8</accession>
<dbReference type="EMBL" id="RKHQ01000001">
    <property type="protein sequence ID" value="ROR95696.1"/>
    <property type="molecule type" value="Genomic_DNA"/>
</dbReference>
<dbReference type="InterPro" id="IPR036514">
    <property type="entry name" value="SGNH_hydro_sf"/>
</dbReference>
<dbReference type="Pfam" id="PF13472">
    <property type="entry name" value="Lipase_GDSL_2"/>
    <property type="match status" value="1"/>
</dbReference>
<evidence type="ECO:0000313" key="2">
    <source>
        <dbReference type="EMBL" id="ROR95696.1"/>
    </source>
</evidence>
<feature type="domain" description="SGNH hydrolase-type esterase" evidence="1">
    <location>
        <begin position="13"/>
        <end position="179"/>
    </location>
</feature>
<gene>
    <name evidence="2" type="ORF">EDD28_0258</name>
</gene>
<evidence type="ECO:0000259" key="1">
    <source>
        <dbReference type="Pfam" id="PF13472"/>
    </source>
</evidence>
<dbReference type="Gene3D" id="3.40.50.1110">
    <property type="entry name" value="SGNH hydrolase"/>
    <property type="match status" value="1"/>
</dbReference>
<dbReference type="AlphaFoldDB" id="A0A3N2D7C8"/>
<name>A0A3N2D7C8_9MICO</name>